<dbReference type="HOGENOM" id="CLU_000445_114_58_2"/>
<gene>
    <name evidence="14" type="ordered locus">Nmlp_2331</name>
</gene>
<dbReference type="GO" id="GO:0030295">
    <property type="term" value="F:protein kinase activator activity"/>
    <property type="evidence" value="ECO:0007669"/>
    <property type="project" value="TreeGrafter"/>
</dbReference>
<sequence>MILQSSPSTFATGLTVLVGLVACALPVWLRVVRWPQLREQHADLAVPFIITTVLFGVLVVSFPVYKGIIPPDAYALLTLVILAAVLVPWAVFCLRYTGRDHLLTNRRIGVVSTVLYLFVAVFMLGVTDTIPGSTPLTILLGIGVVGLLGGAFAIVGIVLLSTYRDAEVPMRQSLALVLPLVVLMMAAQGLGADPNTRTIANTTVLAVATGSLWIAVTRYDVLTRRPGTSRLGLRSVVTEMDEAVLIINTDENIINANAAATALFGSDIVGESFETVFEQSVSSVRACNTLEHSTTSGTQTFDPRVSSITGGSGQRLGITITLIDVTDREMRRQRIEVLNRILRHNVRNDLDVVLANSNHISDDDIRSTITSTLQKTLRLSAKAREAEEVMNTVTTSPEEFDLAALAMTVADGFRSDDPSGEITVEAADIQIVSHQPVVRRILYELVENALKHSDTDAPRVQITVREDSDGHTELVVADNGPGIPELEQEAVADGRETQLNHGRGIGLWFVNWAVTQLGGELEFDQNNPTGSIVTVRLCD</sequence>
<dbReference type="Proteomes" id="UP000011867">
    <property type="component" value="Chromosome"/>
</dbReference>
<keyword evidence="7 14" id="KW-0418">Kinase</keyword>
<reference evidence="14 15" key="1">
    <citation type="journal article" date="2013" name="Genome Announc.">
        <title>Genome of the haloarchaeon Natronomonas moolapensis, a neutrophilic member of a previously haloalkaliphilic genus.</title>
        <authorList>
            <person name="Dyall-Smith M.L."/>
            <person name="Pfeiffer F."/>
            <person name="Oberwinkler T."/>
            <person name="Klee K."/>
            <person name="Rampp M."/>
            <person name="Palm P."/>
            <person name="Gross K."/>
            <person name="Schuster S.C."/>
            <person name="Oesterhelt D."/>
        </authorList>
    </citation>
    <scope>NUCLEOTIDE SEQUENCE [LARGE SCALE GENOMIC DNA]</scope>
    <source>
        <strain evidence="15">DSM 18674 / JCM 14361 / 8.8.11</strain>
    </source>
</reference>
<evidence type="ECO:0000256" key="7">
    <source>
        <dbReference type="ARBA" id="ARBA00022777"/>
    </source>
</evidence>
<evidence type="ECO:0000256" key="12">
    <source>
        <dbReference type="SAM" id="Phobius"/>
    </source>
</evidence>
<keyword evidence="15" id="KW-1185">Reference proteome</keyword>
<evidence type="ECO:0000256" key="6">
    <source>
        <dbReference type="ARBA" id="ARBA00022741"/>
    </source>
</evidence>
<dbReference type="Pfam" id="PF02518">
    <property type="entry name" value="HATPase_c"/>
    <property type="match status" value="1"/>
</dbReference>
<dbReference type="GO" id="GO:0016020">
    <property type="term" value="C:membrane"/>
    <property type="evidence" value="ECO:0007669"/>
    <property type="project" value="UniProtKB-SubCell"/>
</dbReference>
<accession>M1XQV3</accession>
<evidence type="ECO:0000256" key="1">
    <source>
        <dbReference type="ARBA" id="ARBA00000085"/>
    </source>
</evidence>
<keyword evidence="8" id="KW-0067">ATP-binding</keyword>
<dbReference type="InterPro" id="IPR005467">
    <property type="entry name" value="His_kinase_dom"/>
</dbReference>
<evidence type="ECO:0000256" key="8">
    <source>
        <dbReference type="ARBA" id="ARBA00022840"/>
    </source>
</evidence>
<dbReference type="PANTHER" id="PTHR42878">
    <property type="entry name" value="TWO-COMPONENT HISTIDINE KINASE"/>
    <property type="match status" value="1"/>
</dbReference>
<evidence type="ECO:0000313" key="14">
    <source>
        <dbReference type="EMBL" id="CCQ36499.1"/>
    </source>
</evidence>
<dbReference type="CDD" id="cd00075">
    <property type="entry name" value="HATPase"/>
    <property type="match status" value="1"/>
</dbReference>
<protein>
    <recommendedName>
        <fullName evidence="3">histidine kinase</fullName>
        <ecNumber evidence="3">2.7.13.3</ecNumber>
    </recommendedName>
</protein>
<comment type="catalytic activity">
    <reaction evidence="1">
        <text>ATP + protein L-histidine = ADP + protein N-phospho-L-histidine.</text>
        <dbReference type="EC" id="2.7.13.3"/>
    </reaction>
</comment>
<keyword evidence="4 14" id="KW-0808">Transferase</keyword>
<evidence type="ECO:0000256" key="3">
    <source>
        <dbReference type="ARBA" id="ARBA00012438"/>
    </source>
</evidence>
<dbReference type="KEGG" id="nmo:Nmlp_2331"/>
<evidence type="ECO:0000256" key="5">
    <source>
        <dbReference type="ARBA" id="ARBA00022692"/>
    </source>
</evidence>
<feature type="domain" description="Histidine kinase" evidence="13">
    <location>
        <begin position="341"/>
        <end position="539"/>
    </location>
</feature>
<feature type="transmembrane region" description="Helical" evidence="12">
    <location>
        <begin position="173"/>
        <end position="192"/>
    </location>
</feature>
<comment type="subcellular location">
    <subcellularLocation>
        <location evidence="2">Membrane</location>
        <topology evidence="2">Multi-pass membrane protein</topology>
    </subcellularLocation>
</comment>
<dbReference type="OrthoDB" id="237108at2157"/>
<feature type="transmembrane region" description="Helical" evidence="12">
    <location>
        <begin position="12"/>
        <end position="32"/>
    </location>
</feature>
<dbReference type="Gene3D" id="3.30.450.20">
    <property type="entry name" value="PAS domain"/>
    <property type="match status" value="1"/>
</dbReference>
<evidence type="ECO:0000256" key="9">
    <source>
        <dbReference type="ARBA" id="ARBA00022989"/>
    </source>
</evidence>
<dbReference type="RefSeq" id="WP_015409298.1">
    <property type="nucleotide sequence ID" value="NC_020388.1"/>
</dbReference>
<keyword evidence="5 12" id="KW-0812">Transmembrane</keyword>
<dbReference type="GeneID" id="14652380"/>
<dbReference type="InterPro" id="IPR003594">
    <property type="entry name" value="HATPase_dom"/>
</dbReference>
<dbReference type="EMBL" id="HF582854">
    <property type="protein sequence ID" value="CCQ36499.1"/>
    <property type="molecule type" value="Genomic_DNA"/>
</dbReference>
<keyword evidence="9 12" id="KW-1133">Transmembrane helix</keyword>
<dbReference type="InterPro" id="IPR035965">
    <property type="entry name" value="PAS-like_dom_sf"/>
</dbReference>
<organism evidence="14 15">
    <name type="scientific">Natronomonas moolapensis (strain DSM 18674 / CECT 7526 / JCM 14361 / 8.8.11)</name>
    <dbReference type="NCBI Taxonomy" id="268739"/>
    <lineage>
        <taxon>Archaea</taxon>
        <taxon>Methanobacteriati</taxon>
        <taxon>Methanobacteriota</taxon>
        <taxon>Stenosarchaea group</taxon>
        <taxon>Halobacteria</taxon>
        <taxon>Halobacteriales</taxon>
        <taxon>Natronomonadaceae</taxon>
        <taxon>Natronomonas</taxon>
    </lineage>
</organism>
<dbReference type="PANTHER" id="PTHR42878:SF7">
    <property type="entry name" value="SENSOR HISTIDINE KINASE GLRK"/>
    <property type="match status" value="1"/>
</dbReference>
<dbReference type="SUPFAM" id="SSF55785">
    <property type="entry name" value="PYP-like sensor domain (PAS domain)"/>
    <property type="match status" value="1"/>
</dbReference>
<feature type="transmembrane region" description="Helical" evidence="12">
    <location>
        <begin position="138"/>
        <end position="161"/>
    </location>
</feature>
<dbReference type="InterPro" id="IPR000014">
    <property type="entry name" value="PAS"/>
</dbReference>
<dbReference type="PROSITE" id="PS50109">
    <property type="entry name" value="HIS_KIN"/>
    <property type="match status" value="1"/>
</dbReference>
<evidence type="ECO:0000256" key="2">
    <source>
        <dbReference type="ARBA" id="ARBA00004141"/>
    </source>
</evidence>
<dbReference type="Pfam" id="PF13188">
    <property type="entry name" value="PAS_8"/>
    <property type="match status" value="1"/>
</dbReference>
<dbReference type="SUPFAM" id="SSF55874">
    <property type="entry name" value="ATPase domain of HSP90 chaperone/DNA topoisomerase II/histidine kinase"/>
    <property type="match status" value="1"/>
</dbReference>
<dbReference type="GO" id="GO:0005524">
    <property type="term" value="F:ATP binding"/>
    <property type="evidence" value="ECO:0007669"/>
    <property type="project" value="UniProtKB-KW"/>
</dbReference>
<keyword evidence="11 12" id="KW-0472">Membrane</keyword>
<dbReference type="STRING" id="268739.Nmlp_2331"/>
<keyword evidence="10" id="KW-0902">Two-component regulatory system</keyword>
<feature type="transmembrane region" description="Helical" evidence="12">
    <location>
        <begin position="74"/>
        <end position="96"/>
    </location>
</feature>
<dbReference type="InterPro" id="IPR050351">
    <property type="entry name" value="BphY/WalK/GraS-like"/>
</dbReference>
<evidence type="ECO:0000256" key="11">
    <source>
        <dbReference type="ARBA" id="ARBA00023136"/>
    </source>
</evidence>
<dbReference type="GO" id="GO:0007234">
    <property type="term" value="P:osmosensory signaling via phosphorelay pathway"/>
    <property type="evidence" value="ECO:0007669"/>
    <property type="project" value="TreeGrafter"/>
</dbReference>
<dbReference type="eggNOG" id="arCOG02327">
    <property type="taxonomic scope" value="Archaea"/>
</dbReference>
<feature type="transmembrane region" description="Helical" evidence="12">
    <location>
        <begin position="44"/>
        <end position="62"/>
    </location>
</feature>
<evidence type="ECO:0000313" key="15">
    <source>
        <dbReference type="Proteomes" id="UP000011867"/>
    </source>
</evidence>
<dbReference type="InterPro" id="IPR036890">
    <property type="entry name" value="HATPase_C_sf"/>
</dbReference>
<dbReference type="GO" id="GO:0004673">
    <property type="term" value="F:protein histidine kinase activity"/>
    <property type="evidence" value="ECO:0007669"/>
    <property type="project" value="UniProtKB-EC"/>
</dbReference>
<dbReference type="Gene3D" id="3.30.565.10">
    <property type="entry name" value="Histidine kinase-like ATPase, C-terminal domain"/>
    <property type="match status" value="1"/>
</dbReference>
<dbReference type="GO" id="GO:0000156">
    <property type="term" value="F:phosphorelay response regulator activity"/>
    <property type="evidence" value="ECO:0007669"/>
    <property type="project" value="TreeGrafter"/>
</dbReference>
<name>M1XQV3_NATM8</name>
<dbReference type="EC" id="2.7.13.3" evidence="3"/>
<evidence type="ECO:0000256" key="10">
    <source>
        <dbReference type="ARBA" id="ARBA00023012"/>
    </source>
</evidence>
<keyword evidence="6" id="KW-0547">Nucleotide-binding</keyword>
<feature type="transmembrane region" description="Helical" evidence="12">
    <location>
        <begin position="108"/>
        <end position="126"/>
    </location>
</feature>
<dbReference type="SMART" id="SM00387">
    <property type="entry name" value="HATPase_c"/>
    <property type="match status" value="1"/>
</dbReference>
<dbReference type="AlphaFoldDB" id="M1XQV3"/>
<proteinExistence type="predicted"/>
<evidence type="ECO:0000259" key="13">
    <source>
        <dbReference type="PROSITE" id="PS50109"/>
    </source>
</evidence>
<evidence type="ECO:0000256" key="4">
    <source>
        <dbReference type="ARBA" id="ARBA00022679"/>
    </source>
</evidence>